<evidence type="ECO:0000313" key="1">
    <source>
        <dbReference type="EMBL" id="CAG8822437.1"/>
    </source>
</evidence>
<accession>A0A9N9KDC7</accession>
<proteinExistence type="predicted"/>
<sequence length="40" mass="4607">NDPWEKFGSVIIDNSIEELSSCSNIQNIELIERNTNEIEL</sequence>
<feature type="non-terminal residue" evidence="1">
    <location>
        <position position="40"/>
    </location>
</feature>
<gene>
    <name evidence="1" type="ORF">RFULGI_LOCUS19765</name>
</gene>
<dbReference type="AlphaFoldDB" id="A0A9N9KDC7"/>
<evidence type="ECO:0000313" key="2">
    <source>
        <dbReference type="Proteomes" id="UP000789396"/>
    </source>
</evidence>
<protein>
    <submittedName>
        <fullName evidence="1">6811_t:CDS:1</fullName>
    </submittedName>
</protein>
<comment type="caution">
    <text evidence="1">The sequence shown here is derived from an EMBL/GenBank/DDBJ whole genome shotgun (WGS) entry which is preliminary data.</text>
</comment>
<organism evidence="1 2">
    <name type="scientific">Racocetra fulgida</name>
    <dbReference type="NCBI Taxonomy" id="60492"/>
    <lineage>
        <taxon>Eukaryota</taxon>
        <taxon>Fungi</taxon>
        <taxon>Fungi incertae sedis</taxon>
        <taxon>Mucoromycota</taxon>
        <taxon>Glomeromycotina</taxon>
        <taxon>Glomeromycetes</taxon>
        <taxon>Diversisporales</taxon>
        <taxon>Gigasporaceae</taxon>
        <taxon>Racocetra</taxon>
    </lineage>
</organism>
<feature type="non-terminal residue" evidence="1">
    <location>
        <position position="1"/>
    </location>
</feature>
<reference evidence="1" key="1">
    <citation type="submission" date="2021-06" db="EMBL/GenBank/DDBJ databases">
        <authorList>
            <person name="Kallberg Y."/>
            <person name="Tangrot J."/>
            <person name="Rosling A."/>
        </authorList>
    </citation>
    <scope>NUCLEOTIDE SEQUENCE</scope>
    <source>
        <strain evidence="1">IN212</strain>
    </source>
</reference>
<name>A0A9N9KDC7_9GLOM</name>
<keyword evidence="2" id="KW-1185">Reference proteome</keyword>
<dbReference type="Proteomes" id="UP000789396">
    <property type="component" value="Unassembled WGS sequence"/>
</dbReference>
<dbReference type="EMBL" id="CAJVPZ010102136">
    <property type="protein sequence ID" value="CAG8822437.1"/>
    <property type="molecule type" value="Genomic_DNA"/>
</dbReference>